<reference evidence="2" key="2">
    <citation type="submission" date="2020-06" db="EMBL/GenBank/DDBJ databases">
        <title>Helianthus annuus Genome sequencing and assembly Release 2.</title>
        <authorList>
            <person name="Gouzy J."/>
            <person name="Langlade N."/>
            <person name="Munos S."/>
        </authorList>
    </citation>
    <scope>NUCLEOTIDE SEQUENCE</scope>
    <source>
        <tissue evidence="2">Leaves</tissue>
    </source>
</reference>
<dbReference type="Gramene" id="mRNA:HanXRQr2_Chr04g0153861">
    <property type="protein sequence ID" value="mRNA:HanXRQr2_Chr04g0153861"/>
    <property type="gene ID" value="HanXRQr2_Chr04g0153861"/>
</dbReference>
<sequence length="424" mass="48685">MNEIQEWMATLTCNKYEKPSQMKLTGSVNGIDVEMSFDTLRKLAKYDSLPARDYTIPCLDDLLIKPEQHPRWNDMLAALFLPGTFSGTLYRKNLKIEAKLLLTICILNVIPRRDDKQEVRYPEIPVIYSLLHSGEEYHSVMSIITGLLKQFKAITLEDKEAAKRHRPFDIRMGVGWTYDESERYHKLKSEGQRWKALKVDARALLLGEPDDPESEDEPPSGDEDYADEPHGEHMDVGQGGPSRGHGGGFFDYMEHSYEPNWAYDGTMQEIIENRRPPASVFDTWSGSERTFFDHQTWMGASMERALKHNFDRQESWNRAHAYSREQEMNDRYNDDQARQMHAGLHAGRPVVVDPPPVDYASIPPYDGSVSYPTPPLHHSQWLDPRQDQQHRASQQSGSGSGSFAFGEWNDMMSSILGPPQPRYY</sequence>
<accession>A0A9K3J675</accession>
<dbReference type="AlphaFoldDB" id="A0A9K3J675"/>
<dbReference type="Proteomes" id="UP000215914">
    <property type="component" value="Unassembled WGS sequence"/>
</dbReference>
<feature type="compositionally biased region" description="Low complexity" evidence="1">
    <location>
        <begin position="392"/>
        <end position="405"/>
    </location>
</feature>
<dbReference type="EMBL" id="MNCJ02000319">
    <property type="protein sequence ID" value="KAF5809163.1"/>
    <property type="molecule type" value="Genomic_DNA"/>
</dbReference>
<feature type="region of interest" description="Disordered" evidence="1">
    <location>
        <begin position="355"/>
        <end position="405"/>
    </location>
</feature>
<name>A0A9K3J675_HELAN</name>
<protein>
    <submittedName>
        <fullName evidence="2">Uncharacterized protein</fullName>
    </submittedName>
</protein>
<feature type="region of interest" description="Disordered" evidence="1">
    <location>
        <begin position="207"/>
        <end position="248"/>
    </location>
</feature>
<proteinExistence type="predicted"/>
<evidence type="ECO:0000313" key="2">
    <source>
        <dbReference type="EMBL" id="KAF5809163.1"/>
    </source>
</evidence>
<comment type="caution">
    <text evidence="2">The sequence shown here is derived from an EMBL/GenBank/DDBJ whole genome shotgun (WGS) entry which is preliminary data.</text>
</comment>
<reference evidence="2" key="1">
    <citation type="journal article" date="2017" name="Nature">
        <title>The sunflower genome provides insights into oil metabolism, flowering and Asterid evolution.</title>
        <authorList>
            <person name="Badouin H."/>
            <person name="Gouzy J."/>
            <person name="Grassa C.J."/>
            <person name="Murat F."/>
            <person name="Staton S.E."/>
            <person name="Cottret L."/>
            <person name="Lelandais-Briere C."/>
            <person name="Owens G.L."/>
            <person name="Carrere S."/>
            <person name="Mayjonade B."/>
            <person name="Legrand L."/>
            <person name="Gill N."/>
            <person name="Kane N.C."/>
            <person name="Bowers J.E."/>
            <person name="Hubner S."/>
            <person name="Bellec A."/>
            <person name="Berard A."/>
            <person name="Berges H."/>
            <person name="Blanchet N."/>
            <person name="Boniface M.C."/>
            <person name="Brunel D."/>
            <person name="Catrice O."/>
            <person name="Chaidir N."/>
            <person name="Claudel C."/>
            <person name="Donnadieu C."/>
            <person name="Faraut T."/>
            <person name="Fievet G."/>
            <person name="Helmstetter N."/>
            <person name="King M."/>
            <person name="Knapp S.J."/>
            <person name="Lai Z."/>
            <person name="Le Paslier M.C."/>
            <person name="Lippi Y."/>
            <person name="Lorenzon L."/>
            <person name="Mandel J.R."/>
            <person name="Marage G."/>
            <person name="Marchand G."/>
            <person name="Marquand E."/>
            <person name="Bret-Mestries E."/>
            <person name="Morien E."/>
            <person name="Nambeesan S."/>
            <person name="Nguyen T."/>
            <person name="Pegot-Espagnet P."/>
            <person name="Pouilly N."/>
            <person name="Raftis F."/>
            <person name="Sallet E."/>
            <person name="Schiex T."/>
            <person name="Thomas J."/>
            <person name="Vandecasteele C."/>
            <person name="Vares D."/>
            <person name="Vear F."/>
            <person name="Vautrin S."/>
            <person name="Crespi M."/>
            <person name="Mangin B."/>
            <person name="Burke J.M."/>
            <person name="Salse J."/>
            <person name="Munos S."/>
            <person name="Vincourt P."/>
            <person name="Rieseberg L.H."/>
            <person name="Langlade N.B."/>
        </authorList>
    </citation>
    <scope>NUCLEOTIDE SEQUENCE</scope>
    <source>
        <tissue evidence="2">Leaves</tissue>
    </source>
</reference>
<feature type="compositionally biased region" description="Acidic residues" evidence="1">
    <location>
        <begin position="208"/>
        <end position="226"/>
    </location>
</feature>
<evidence type="ECO:0000256" key="1">
    <source>
        <dbReference type="SAM" id="MobiDB-lite"/>
    </source>
</evidence>
<feature type="compositionally biased region" description="Gly residues" evidence="1">
    <location>
        <begin position="237"/>
        <end position="248"/>
    </location>
</feature>
<evidence type="ECO:0000313" key="3">
    <source>
        <dbReference type="Proteomes" id="UP000215914"/>
    </source>
</evidence>
<keyword evidence="3" id="KW-1185">Reference proteome</keyword>
<gene>
    <name evidence="2" type="ORF">HanXRQr2_Chr04g0153861</name>
</gene>
<organism evidence="2 3">
    <name type="scientific">Helianthus annuus</name>
    <name type="common">Common sunflower</name>
    <dbReference type="NCBI Taxonomy" id="4232"/>
    <lineage>
        <taxon>Eukaryota</taxon>
        <taxon>Viridiplantae</taxon>
        <taxon>Streptophyta</taxon>
        <taxon>Embryophyta</taxon>
        <taxon>Tracheophyta</taxon>
        <taxon>Spermatophyta</taxon>
        <taxon>Magnoliopsida</taxon>
        <taxon>eudicotyledons</taxon>
        <taxon>Gunneridae</taxon>
        <taxon>Pentapetalae</taxon>
        <taxon>asterids</taxon>
        <taxon>campanulids</taxon>
        <taxon>Asterales</taxon>
        <taxon>Asteraceae</taxon>
        <taxon>Asteroideae</taxon>
        <taxon>Heliantheae alliance</taxon>
        <taxon>Heliantheae</taxon>
        <taxon>Helianthus</taxon>
    </lineage>
</organism>